<evidence type="ECO:0000256" key="1">
    <source>
        <dbReference type="SAM" id="Coils"/>
    </source>
</evidence>
<evidence type="ECO:0000313" key="3">
    <source>
        <dbReference type="EMBL" id="AIT41443.1"/>
    </source>
</evidence>
<keyword evidence="3" id="KW-0614">Plasmid</keyword>
<evidence type="ECO:0000259" key="2">
    <source>
        <dbReference type="Pfam" id="PF04394"/>
    </source>
</evidence>
<dbReference type="AlphaFoldDB" id="A0A097GZV8"/>
<reference evidence="3" key="1">
    <citation type="journal article" date="2014" name="Antimicrob. Agents Chemother.">
        <title>Linezolid-Resistant Staphylococcus aureus Strain 1128105, the First Known Clinical Isolate Possessing the cfr Multidrug Resistance Gene.</title>
        <authorList>
            <person name="Locke J.B."/>
            <person name="Zuill D.E."/>
            <person name="Scharn C.R."/>
            <person name="Deane J."/>
            <person name="Sahm D.F."/>
            <person name="Denys G.A."/>
            <person name="Goering R.V."/>
            <person name="Shaw K.J."/>
        </authorList>
    </citation>
    <scope>NUCLEOTIDE SEQUENCE</scope>
    <source>
        <strain evidence="3">1128105</strain>
        <plasmid evidence="3">p1128105</plasmid>
    </source>
</reference>
<dbReference type="Pfam" id="PF04394">
    <property type="entry name" value="DUF536"/>
    <property type="match status" value="1"/>
</dbReference>
<sequence length="170" mass="20348">MKEKIYTIKNLCDELNQPRQKVRRRLEKLEIKAINEDTRTYENEPLEYNHQAFLKLAEEFDVRIDNKECTASVQQRTTNEQHRTAEETSKDKLIKVLEEQLEEANKSRANLEKLLDQQQQLTLISNRKIEALKLEFEKKEMEKKVGNGINKKEKTKFKNYMEICIIKNNY</sequence>
<proteinExistence type="predicted"/>
<feature type="coiled-coil region" evidence="1">
    <location>
        <begin position="90"/>
        <end position="121"/>
    </location>
</feature>
<accession>A0A097GZV8</accession>
<geneLocation type="plasmid" evidence="3">
    <name>p1128105</name>
</geneLocation>
<feature type="coiled-coil region" evidence="1">
    <location>
        <begin position="12"/>
        <end position="39"/>
    </location>
</feature>
<dbReference type="InterPro" id="IPR007489">
    <property type="entry name" value="RocS-like_C"/>
</dbReference>
<dbReference type="EMBL" id="KJ866414">
    <property type="protein sequence ID" value="AIT41443.1"/>
    <property type="molecule type" value="Genomic_DNA"/>
</dbReference>
<protein>
    <recommendedName>
        <fullName evidence="2">Regulator of chromosome segregation-like C-terminal domain-containing protein</fullName>
    </recommendedName>
</protein>
<feature type="domain" description="Regulator of chromosome segregation-like C-terminal" evidence="2">
    <location>
        <begin position="99"/>
        <end position="138"/>
    </location>
</feature>
<organism evidence="3">
    <name type="scientific">Staphylococcus aureus</name>
    <dbReference type="NCBI Taxonomy" id="1280"/>
    <lineage>
        <taxon>Bacteria</taxon>
        <taxon>Bacillati</taxon>
        <taxon>Bacillota</taxon>
        <taxon>Bacilli</taxon>
        <taxon>Bacillales</taxon>
        <taxon>Staphylococcaceae</taxon>
        <taxon>Staphylococcus</taxon>
    </lineage>
</organism>
<name>A0A097GZV8_STAAU</name>
<keyword evidence="1" id="KW-0175">Coiled coil</keyword>